<proteinExistence type="predicted"/>
<dbReference type="InterPro" id="IPR012318">
    <property type="entry name" value="HTH_CRP"/>
</dbReference>
<keyword evidence="7" id="KW-1185">Reference proteome</keyword>
<dbReference type="SUPFAM" id="SSF51206">
    <property type="entry name" value="cAMP-binding domain-like"/>
    <property type="match status" value="1"/>
</dbReference>
<feature type="domain" description="Cyclic nucleotide-binding" evidence="4">
    <location>
        <begin position="32"/>
        <end position="132"/>
    </location>
</feature>
<dbReference type="PROSITE" id="PS51063">
    <property type="entry name" value="HTH_CRP_2"/>
    <property type="match status" value="1"/>
</dbReference>
<dbReference type="GO" id="GO:0003700">
    <property type="term" value="F:DNA-binding transcription factor activity"/>
    <property type="evidence" value="ECO:0007669"/>
    <property type="project" value="TreeGrafter"/>
</dbReference>
<dbReference type="RefSeq" id="WP_187079832.1">
    <property type="nucleotide sequence ID" value="NZ_JACORU010000001.1"/>
</dbReference>
<dbReference type="SMART" id="SM00100">
    <property type="entry name" value="cNMP"/>
    <property type="match status" value="1"/>
</dbReference>
<evidence type="ECO:0000256" key="2">
    <source>
        <dbReference type="ARBA" id="ARBA00023125"/>
    </source>
</evidence>
<dbReference type="InterPro" id="IPR036390">
    <property type="entry name" value="WH_DNA-bd_sf"/>
</dbReference>
<dbReference type="PROSITE" id="PS50042">
    <property type="entry name" value="CNMP_BINDING_3"/>
    <property type="match status" value="1"/>
</dbReference>
<dbReference type="InterPro" id="IPR000595">
    <property type="entry name" value="cNMP-bd_dom"/>
</dbReference>
<dbReference type="InterPro" id="IPR018490">
    <property type="entry name" value="cNMP-bd_dom_sf"/>
</dbReference>
<dbReference type="PANTHER" id="PTHR24567">
    <property type="entry name" value="CRP FAMILY TRANSCRIPTIONAL REGULATORY PROTEIN"/>
    <property type="match status" value="1"/>
</dbReference>
<dbReference type="GO" id="GO:0005829">
    <property type="term" value="C:cytosol"/>
    <property type="evidence" value="ECO:0007669"/>
    <property type="project" value="TreeGrafter"/>
</dbReference>
<dbReference type="PRINTS" id="PR00103">
    <property type="entry name" value="CAMPKINASE"/>
</dbReference>
<accession>A0A923M630</accession>
<evidence type="ECO:0000313" key="6">
    <source>
        <dbReference type="EMBL" id="MBC5763379.1"/>
    </source>
</evidence>
<dbReference type="Proteomes" id="UP000596827">
    <property type="component" value="Unassembled WGS sequence"/>
</dbReference>
<evidence type="ECO:0000256" key="3">
    <source>
        <dbReference type="ARBA" id="ARBA00023163"/>
    </source>
</evidence>
<feature type="domain" description="HTH crp-type" evidence="5">
    <location>
        <begin position="146"/>
        <end position="216"/>
    </location>
</feature>
<dbReference type="SUPFAM" id="SSF46785">
    <property type="entry name" value="Winged helix' DNA-binding domain"/>
    <property type="match status" value="1"/>
</dbReference>
<sequence>MEQTARLTAEHEKLFAALNPSLRVLAARGTLRNYRKNTVVLTEGESGDSVFVVLSGEVKVFATDEHGRELTYSTIGAGDYFGEMSLDGGPRSASVMTLQPTVCSVVSRAAVRDHIAEEPEFALELVAQVIRRARAATETARQMALLDVYGRVIHVLEDQHGPANGGEPIELTQITHQAIASRVGASREMVSRLLKDLEKGGYIELGVKRITLKKKLPARW</sequence>
<evidence type="ECO:0000256" key="1">
    <source>
        <dbReference type="ARBA" id="ARBA00023015"/>
    </source>
</evidence>
<dbReference type="PANTHER" id="PTHR24567:SF68">
    <property type="entry name" value="DNA-BINDING TRANSCRIPTIONAL DUAL REGULATOR CRP"/>
    <property type="match status" value="1"/>
</dbReference>
<dbReference type="InterPro" id="IPR014710">
    <property type="entry name" value="RmlC-like_jellyroll"/>
</dbReference>
<dbReference type="Gene3D" id="2.60.120.10">
    <property type="entry name" value="Jelly Rolls"/>
    <property type="match status" value="1"/>
</dbReference>
<comment type="caution">
    <text evidence="6">The sequence shown here is derived from an EMBL/GenBank/DDBJ whole genome shotgun (WGS) entry which is preliminary data.</text>
</comment>
<reference evidence="6" key="1">
    <citation type="submission" date="2020-08" db="EMBL/GenBank/DDBJ databases">
        <title>Ramlibacter sp. GTP1 16S ribosomal RNA gene genome sequencing and assembly.</title>
        <authorList>
            <person name="Kang M."/>
        </authorList>
    </citation>
    <scope>NUCLEOTIDE SEQUENCE</scope>
    <source>
        <strain evidence="6">GTP1</strain>
    </source>
</reference>
<evidence type="ECO:0000259" key="4">
    <source>
        <dbReference type="PROSITE" id="PS50042"/>
    </source>
</evidence>
<evidence type="ECO:0000313" key="7">
    <source>
        <dbReference type="Proteomes" id="UP000596827"/>
    </source>
</evidence>
<dbReference type="CDD" id="cd00038">
    <property type="entry name" value="CAP_ED"/>
    <property type="match status" value="1"/>
</dbReference>
<keyword evidence="3" id="KW-0804">Transcription</keyword>
<dbReference type="Pfam" id="PF13545">
    <property type="entry name" value="HTH_Crp_2"/>
    <property type="match status" value="1"/>
</dbReference>
<organism evidence="6 7">
    <name type="scientific">Ramlibacter albus</name>
    <dbReference type="NCBI Taxonomy" id="2079448"/>
    <lineage>
        <taxon>Bacteria</taxon>
        <taxon>Pseudomonadati</taxon>
        <taxon>Pseudomonadota</taxon>
        <taxon>Betaproteobacteria</taxon>
        <taxon>Burkholderiales</taxon>
        <taxon>Comamonadaceae</taxon>
        <taxon>Ramlibacter</taxon>
    </lineage>
</organism>
<keyword evidence="1" id="KW-0805">Transcription regulation</keyword>
<dbReference type="InterPro" id="IPR050397">
    <property type="entry name" value="Env_Response_Regulators"/>
</dbReference>
<protein>
    <submittedName>
        <fullName evidence="6">Crp/Fnr family transcriptional regulator</fullName>
    </submittedName>
</protein>
<dbReference type="AlphaFoldDB" id="A0A923M630"/>
<dbReference type="GO" id="GO:0003677">
    <property type="term" value="F:DNA binding"/>
    <property type="evidence" value="ECO:0007669"/>
    <property type="project" value="UniProtKB-KW"/>
</dbReference>
<name>A0A923M630_9BURK</name>
<keyword evidence="2" id="KW-0238">DNA-binding</keyword>
<dbReference type="SMART" id="SM00419">
    <property type="entry name" value="HTH_CRP"/>
    <property type="match status" value="1"/>
</dbReference>
<dbReference type="EMBL" id="JACORU010000001">
    <property type="protein sequence ID" value="MBC5763379.1"/>
    <property type="molecule type" value="Genomic_DNA"/>
</dbReference>
<gene>
    <name evidence="6" type="ORF">H8R02_02870</name>
</gene>
<evidence type="ECO:0000259" key="5">
    <source>
        <dbReference type="PROSITE" id="PS51063"/>
    </source>
</evidence>
<dbReference type="Gene3D" id="1.10.10.10">
    <property type="entry name" value="Winged helix-like DNA-binding domain superfamily/Winged helix DNA-binding domain"/>
    <property type="match status" value="1"/>
</dbReference>
<dbReference type="Pfam" id="PF00027">
    <property type="entry name" value="cNMP_binding"/>
    <property type="match status" value="1"/>
</dbReference>
<dbReference type="InterPro" id="IPR036388">
    <property type="entry name" value="WH-like_DNA-bd_sf"/>
</dbReference>